<keyword evidence="3" id="KW-0808">Transferase</keyword>
<organism evidence="3 4">
    <name type="scientific">Bacteroides salyersiae</name>
    <dbReference type="NCBI Taxonomy" id="291644"/>
    <lineage>
        <taxon>Bacteria</taxon>
        <taxon>Pseudomonadati</taxon>
        <taxon>Bacteroidota</taxon>
        <taxon>Bacteroidia</taxon>
        <taxon>Bacteroidales</taxon>
        <taxon>Bacteroidaceae</taxon>
        <taxon>Bacteroides</taxon>
    </lineage>
</organism>
<proteinExistence type="predicted"/>
<dbReference type="AlphaFoldDB" id="A0A7J4XNQ3"/>
<dbReference type="RefSeq" id="WP_129648868.1">
    <property type="nucleotide sequence ID" value="NZ_CP081899.1"/>
</dbReference>
<comment type="caution">
    <text evidence="3">The sequence shown here is derived from an EMBL/GenBank/DDBJ whole genome shotgun (WGS) entry which is preliminary data.</text>
</comment>
<dbReference type="Pfam" id="PF13439">
    <property type="entry name" value="Glyco_transf_4"/>
    <property type="match status" value="1"/>
</dbReference>
<feature type="domain" description="Glycosyl transferase family 1" evidence="1">
    <location>
        <begin position="198"/>
        <end position="350"/>
    </location>
</feature>
<dbReference type="Pfam" id="PF00534">
    <property type="entry name" value="Glycos_transf_1"/>
    <property type="match status" value="1"/>
</dbReference>
<evidence type="ECO:0000259" key="2">
    <source>
        <dbReference type="Pfam" id="PF13439"/>
    </source>
</evidence>
<name>A0A7J4XNQ3_9BACE</name>
<dbReference type="Proteomes" id="UP000422221">
    <property type="component" value="Unassembled WGS sequence"/>
</dbReference>
<accession>A0A7J4XNQ3</accession>
<reference evidence="3 4" key="1">
    <citation type="journal article" date="2019" name="Nat. Med.">
        <title>A library of human gut bacterial isolates paired with longitudinal multiomics data enables mechanistic microbiome research.</title>
        <authorList>
            <person name="Poyet M."/>
            <person name="Groussin M."/>
            <person name="Gibbons S.M."/>
            <person name="Avila-Pacheco J."/>
            <person name="Jiang X."/>
            <person name="Kearney S.M."/>
            <person name="Perrotta A.R."/>
            <person name="Berdy B."/>
            <person name="Zhao S."/>
            <person name="Lieberman T.D."/>
            <person name="Swanson P.K."/>
            <person name="Smith M."/>
            <person name="Roesemann S."/>
            <person name="Alexander J.E."/>
            <person name="Rich S.A."/>
            <person name="Livny J."/>
            <person name="Vlamakis H."/>
            <person name="Clish C."/>
            <person name="Bullock K."/>
            <person name="Deik A."/>
            <person name="Scott J."/>
            <person name="Pierce K.A."/>
            <person name="Xavier R.J."/>
            <person name="Alm E.J."/>
        </authorList>
    </citation>
    <scope>NUCLEOTIDE SEQUENCE [LARGE SCALE GENOMIC DNA]</scope>
    <source>
        <strain evidence="3 4">BIOML-A10</strain>
    </source>
</reference>
<dbReference type="EMBL" id="VWMK01000001">
    <property type="protein sequence ID" value="KAA3770432.1"/>
    <property type="molecule type" value="Genomic_DNA"/>
</dbReference>
<dbReference type="InterPro" id="IPR001296">
    <property type="entry name" value="Glyco_trans_1"/>
</dbReference>
<evidence type="ECO:0000313" key="3">
    <source>
        <dbReference type="EMBL" id="KAA3770432.1"/>
    </source>
</evidence>
<dbReference type="PANTHER" id="PTHR12526:SF630">
    <property type="entry name" value="GLYCOSYLTRANSFERASE"/>
    <property type="match status" value="1"/>
</dbReference>
<protein>
    <submittedName>
        <fullName evidence="3">Glycosyltransferase family 4 protein</fullName>
    </submittedName>
</protein>
<dbReference type="PANTHER" id="PTHR12526">
    <property type="entry name" value="GLYCOSYLTRANSFERASE"/>
    <property type="match status" value="1"/>
</dbReference>
<sequence>MKILFIARGYPTKDNPMNGNYEAIQAQAMVKQGHQVAFIALSWRSVIHIFKEQVIIYRRIDGIDVYEYKALLPILPKISFGYNYLLYFKKKALRKVYRECTKQFGIPDVVHSHSLFCSEWAVTLKERYNLPLVFTEHWSKLNAFQIGKYTERRGKAYKKADAIITVSYALSEKLSHFFGVSSYVIFNMVNDDFFSDVKSAVKKESEFHFIAVGTLCKRKGYDILIEAFKRAHFNRNVYLDILGTGIESFNLQKLIKQFGLQEQIILHGLKTPEQVAQMLSFSNAFVLSSFVETFGIVLIEAMANGLPVVATTCGGPEEFVTEKCGLLVPPGDVRALSDAMLKIYRNKNDYNPEEIRNYCYSSFSQQVIAKKIIEIYDHVISKS</sequence>
<evidence type="ECO:0000259" key="1">
    <source>
        <dbReference type="Pfam" id="PF00534"/>
    </source>
</evidence>
<feature type="domain" description="Glycosyltransferase subfamily 4-like N-terminal" evidence="2">
    <location>
        <begin position="26"/>
        <end position="192"/>
    </location>
</feature>
<evidence type="ECO:0000313" key="4">
    <source>
        <dbReference type="Proteomes" id="UP000422221"/>
    </source>
</evidence>
<dbReference type="InterPro" id="IPR028098">
    <property type="entry name" value="Glyco_trans_4-like_N"/>
</dbReference>
<dbReference type="SUPFAM" id="SSF53756">
    <property type="entry name" value="UDP-Glycosyltransferase/glycogen phosphorylase"/>
    <property type="match status" value="1"/>
</dbReference>
<dbReference type="Gene3D" id="3.40.50.2000">
    <property type="entry name" value="Glycogen Phosphorylase B"/>
    <property type="match status" value="2"/>
</dbReference>
<gene>
    <name evidence="3" type="ORF">F3F73_00310</name>
</gene>
<dbReference type="GO" id="GO:0016757">
    <property type="term" value="F:glycosyltransferase activity"/>
    <property type="evidence" value="ECO:0007669"/>
    <property type="project" value="InterPro"/>
</dbReference>